<proteinExistence type="predicted"/>
<evidence type="ECO:0000256" key="1">
    <source>
        <dbReference type="SAM" id="MobiDB-lite"/>
    </source>
</evidence>
<keyword evidence="3" id="KW-1185">Reference proteome</keyword>
<accession>A0A4C1SD84</accession>
<evidence type="ECO:0000313" key="2">
    <source>
        <dbReference type="EMBL" id="GBO99157.1"/>
    </source>
</evidence>
<comment type="caution">
    <text evidence="2">The sequence shown here is derived from an EMBL/GenBank/DDBJ whole genome shotgun (WGS) entry which is preliminary data.</text>
</comment>
<name>A0A4C1SD84_EUMVA</name>
<dbReference type="EMBL" id="BGZK01000002">
    <property type="protein sequence ID" value="GBO99157.1"/>
    <property type="molecule type" value="Genomic_DNA"/>
</dbReference>
<feature type="region of interest" description="Disordered" evidence="1">
    <location>
        <begin position="27"/>
        <end position="59"/>
    </location>
</feature>
<dbReference type="Proteomes" id="UP000299102">
    <property type="component" value="Unassembled WGS sequence"/>
</dbReference>
<sequence>MTVLRALLRARLRADEAQQKQLNSKTYFNTDNGRRNLNGGVKFPKQSSNPGREGHRRGASHVCSSVQRCVGQTNIRAAREQVVTAAYEYCHPRRVICVFPASWLEN</sequence>
<dbReference type="AlphaFoldDB" id="A0A4C1SD84"/>
<evidence type="ECO:0000313" key="3">
    <source>
        <dbReference type="Proteomes" id="UP000299102"/>
    </source>
</evidence>
<protein>
    <submittedName>
        <fullName evidence="2">Uncharacterized protein</fullName>
    </submittedName>
</protein>
<gene>
    <name evidence="2" type="ORF">EVAR_469_1</name>
</gene>
<organism evidence="2 3">
    <name type="scientific">Eumeta variegata</name>
    <name type="common">Bagworm moth</name>
    <name type="synonym">Eumeta japonica</name>
    <dbReference type="NCBI Taxonomy" id="151549"/>
    <lineage>
        <taxon>Eukaryota</taxon>
        <taxon>Metazoa</taxon>
        <taxon>Ecdysozoa</taxon>
        <taxon>Arthropoda</taxon>
        <taxon>Hexapoda</taxon>
        <taxon>Insecta</taxon>
        <taxon>Pterygota</taxon>
        <taxon>Neoptera</taxon>
        <taxon>Endopterygota</taxon>
        <taxon>Lepidoptera</taxon>
        <taxon>Glossata</taxon>
        <taxon>Ditrysia</taxon>
        <taxon>Tineoidea</taxon>
        <taxon>Psychidae</taxon>
        <taxon>Oiketicinae</taxon>
        <taxon>Eumeta</taxon>
    </lineage>
</organism>
<reference evidence="2 3" key="1">
    <citation type="journal article" date="2019" name="Commun. Biol.">
        <title>The bagworm genome reveals a unique fibroin gene that provides high tensile strength.</title>
        <authorList>
            <person name="Kono N."/>
            <person name="Nakamura H."/>
            <person name="Ohtoshi R."/>
            <person name="Tomita M."/>
            <person name="Numata K."/>
            <person name="Arakawa K."/>
        </authorList>
    </citation>
    <scope>NUCLEOTIDE SEQUENCE [LARGE SCALE GENOMIC DNA]</scope>
</reference>